<dbReference type="GO" id="GO:0016491">
    <property type="term" value="F:oxidoreductase activity"/>
    <property type="evidence" value="ECO:0007669"/>
    <property type="project" value="InterPro"/>
</dbReference>
<keyword evidence="3 7" id="KW-0479">Metal-binding</keyword>
<evidence type="ECO:0000256" key="5">
    <source>
        <dbReference type="ARBA" id="ARBA00023014"/>
    </source>
</evidence>
<feature type="binding site" evidence="7">
    <location>
        <position position="123"/>
    </location>
    <ligand>
        <name>[2Fe-2S] cluster</name>
        <dbReference type="ChEBI" id="CHEBI:190135"/>
    </ligand>
</feature>
<evidence type="ECO:0000256" key="3">
    <source>
        <dbReference type="ARBA" id="ARBA00022723"/>
    </source>
</evidence>
<dbReference type="PANTHER" id="PTHR43342">
    <property type="entry name" value="NADH-QUINONE OXIDOREDUCTASE, E SUBUNIT"/>
    <property type="match status" value="1"/>
</dbReference>
<keyword evidence="2 7" id="KW-0001">2Fe-2S</keyword>
<feature type="binding site" evidence="7">
    <location>
        <position position="82"/>
    </location>
    <ligand>
        <name>[2Fe-2S] cluster</name>
        <dbReference type="ChEBI" id="CHEBI:190135"/>
    </ligand>
</feature>
<protein>
    <submittedName>
        <fullName evidence="8">NADH dehydrogenase (Ubiquinone) 24 kDa subunit</fullName>
    </submittedName>
</protein>
<keyword evidence="4 7" id="KW-0408">Iron</keyword>
<gene>
    <name evidence="8" type="ORF">DESHY_60151</name>
</gene>
<dbReference type="GO" id="GO:0046872">
    <property type="term" value="F:metal ion binding"/>
    <property type="evidence" value="ECO:0007669"/>
    <property type="project" value="UniProtKB-KW"/>
</dbReference>
<evidence type="ECO:0000313" key="9">
    <source>
        <dbReference type="Proteomes" id="UP000009315"/>
    </source>
</evidence>
<reference evidence="8 9" key="1">
    <citation type="journal article" date="2013" name="Genome Announc.">
        <title>Genome Sequence of the Sulfate-Reducing Bacterium Desulfotomaculum hydrothermale Lam5(T).</title>
        <authorList>
            <person name="Amin O."/>
            <person name="Fardeau M.L."/>
            <person name="Valette O."/>
            <person name="Hirschler-Rea A."/>
            <person name="Barbe V."/>
            <person name="Medigue C."/>
            <person name="Vacherie B."/>
            <person name="Ollivier B."/>
            <person name="Bertin P.N."/>
            <person name="Dolla A."/>
        </authorList>
    </citation>
    <scope>NUCLEOTIDE SEQUENCE [LARGE SCALE GENOMIC DNA]</scope>
    <source>
        <strain evidence="9">Lam5 / DSM 18033</strain>
    </source>
</reference>
<feature type="binding site" evidence="7">
    <location>
        <position position="127"/>
    </location>
    <ligand>
        <name>[2Fe-2S] cluster</name>
        <dbReference type="ChEBI" id="CHEBI:190135"/>
    </ligand>
</feature>
<dbReference type="Proteomes" id="UP000009315">
    <property type="component" value="Unassembled WGS sequence"/>
</dbReference>
<comment type="cofactor">
    <cofactor evidence="7">
        <name>[2Fe-2S] cluster</name>
        <dbReference type="ChEBI" id="CHEBI:190135"/>
    </cofactor>
    <text evidence="7">Binds 1 [2Fe-2S] cluster.</text>
</comment>
<dbReference type="eggNOG" id="COG1905">
    <property type="taxonomic scope" value="Bacteria"/>
</dbReference>
<dbReference type="PANTHER" id="PTHR43342:SF1">
    <property type="entry name" value="BIFURCATING [FEFE] HYDROGENASE GAMMA SUBUNIT"/>
    <property type="match status" value="1"/>
</dbReference>
<evidence type="ECO:0000256" key="2">
    <source>
        <dbReference type="ARBA" id="ARBA00022714"/>
    </source>
</evidence>
<dbReference type="SUPFAM" id="SSF52833">
    <property type="entry name" value="Thioredoxin-like"/>
    <property type="match status" value="1"/>
</dbReference>
<evidence type="ECO:0000256" key="1">
    <source>
        <dbReference type="ARBA" id="ARBA00010643"/>
    </source>
</evidence>
<feature type="binding site" evidence="7">
    <location>
        <position position="87"/>
    </location>
    <ligand>
        <name>[2Fe-2S] cluster</name>
        <dbReference type="ChEBI" id="CHEBI:190135"/>
    </ligand>
</feature>
<dbReference type="PIRSF" id="PIRSF000216">
    <property type="entry name" value="NADH_DH_24kDa"/>
    <property type="match status" value="1"/>
</dbReference>
<dbReference type="Gene3D" id="3.40.30.10">
    <property type="entry name" value="Glutaredoxin"/>
    <property type="match status" value="1"/>
</dbReference>
<sequence length="161" mass="17230">MNCQCDDKQRKLAHLLQKYQGRPGALIPVLQQAQAIYGFLAPDLLQEISAGLQIPLSRVYGVATFYSQFHLKPRGRNIIKVCQGTACHVRGGGRVLEAIKGYLGVEAGETTQDLGFTLETVACLGACGLAPVMTVNKATEGLLTPDKAVKKIVECKSGGCL</sequence>
<dbReference type="NCBIfam" id="NF005722">
    <property type="entry name" value="PRK07539.1-2"/>
    <property type="match status" value="1"/>
</dbReference>
<dbReference type="STRING" id="1121428.DESHY_60151"/>
<dbReference type="Gene3D" id="1.10.10.1590">
    <property type="entry name" value="NADH-quinone oxidoreductase subunit E"/>
    <property type="match status" value="1"/>
</dbReference>
<proteinExistence type="inferred from homology"/>
<dbReference type="EMBL" id="CAOS01000013">
    <property type="protein sequence ID" value="CCO08979.1"/>
    <property type="molecule type" value="Genomic_DNA"/>
</dbReference>
<comment type="caution">
    <text evidence="8">The sequence shown here is derived from an EMBL/GenBank/DDBJ whole genome shotgun (WGS) entry which is preliminary data.</text>
</comment>
<organism evidence="8 9">
    <name type="scientific">Desulforamulus hydrothermalis Lam5 = DSM 18033</name>
    <dbReference type="NCBI Taxonomy" id="1121428"/>
    <lineage>
        <taxon>Bacteria</taxon>
        <taxon>Bacillati</taxon>
        <taxon>Bacillota</taxon>
        <taxon>Clostridia</taxon>
        <taxon>Eubacteriales</taxon>
        <taxon>Peptococcaceae</taxon>
        <taxon>Desulforamulus</taxon>
    </lineage>
</organism>
<dbReference type="PROSITE" id="PS01099">
    <property type="entry name" value="COMPLEX1_24K"/>
    <property type="match status" value="1"/>
</dbReference>
<dbReference type="FunFam" id="1.10.10.1590:FF:000001">
    <property type="entry name" value="NADH-quinone oxidoreductase subunit E"/>
    <property type="match status" value="1"/>
</dbReference>
<dbReference type="RefSeq" id="WP_008412691.1">
    <property type="nucleotide sequence ID" value="NZ_CAOS01000013.1"/>
</dbReference>
<dbReference type="Pfam" id="PF01257">
    <property type="entry name" value="2Fe-2S_thioredx"/>
    <property type="match status" value="1"/>
</dbReference>
<accession>K8E0B4</accession>
<evidence type="ECO:0000256" key="6">
    <source>
        <dbReference type="ARBA" id="ARBA00034078"/>
    </source>
</evidence>
<keyword evidence="8" id="KW-0830">Ubiquinone</keyword>
<dbReference type="InterPro" id="IPR042128">
    <property type="entry name" value="NuoE_dom"/>
</dbReference>
<dbReference type="GO" id="GO:0051537">
    <property type="term" value="F:2 iron, 2 sulfur cluster binding"/>
    <property type="evidence" value="ECO:0007669"/>
    <property type="project" value="UniProtKB-KW"/>
</dbReference>
<dbReference type="InterPro" id="IPR036249">
    <property type="entry name" value="Thioredoxin-like_sf"/>
</dbReference>
<comment type="cofactor">
    <cofactor evidence="6">
        <name>[2Fe-2S] cluster</name>
        <dbReference type="ChEBI" id="CHEBI:190135"/>
    </cofactor>
</comment>
<dbReference type="InterPro" id="IPR028431">
    <property type="entry name" value="NADP_DH_HndA-like"/>
</dbReference>
<evidence type="ECO:0000256" key="7">
    <source>
        <dbReference type="PIRSR" id="PIRSR000216-1"/>
    </source>
</evidence>
<evidence type="ECO:0000313" key="8">
    <source>
        <dbReference type="EMBL" id="CCO08979.1"/>
    </source>
</evidence>
<dbReference type="OrthoDB" id="9807941at2"/>
<dbReference type="InterPro" id="IPR041921">
    <property type="entry name" value="NuoE_N"/>
</dbReference>
<comment type="similarity">
    <text evidence="1">Belongs to the complex I 24 kDa subunit family.</text>
</comment>
<evidence type="ECO:0000256" key="4">
    <source>
        <dbReference type="ARBA" id="ARBA00023004"/>
    </source>
</evidence>
<keyword evidence="5 7" id="KW-0411">Iron-sulfur</keyword>
<dbReference type="InterPro" id="IPR002023">
    <property type="entry name" value="NuoE-like"/>
</dbReference>
<dbReference type="AlphaFoldDB" id="K8E0B4"/>
<name>K8E0B4_9FIRM</name>
<keyword evidence="9" id="KW-1185">Reference proteome</keyword>
<dbReference type="CDD" id="cd03064">
    <property type="entry name" value="TRX_Fd_NuoE"/>
    <property type="match status" value="1"/>
</dbReference>